<dbReference type="Proteomes" id="UP001597059">
    <property type="component" value="Unassembled WGS sequence"/>
</dbReference>
<evidence type="ECO:0000256" key="4">
    <source>
        <dbReference type="ARBA" id="ARBA00022989"/>
    </source>
</evidence>
<feature type="transmembrane region" description="Helical" evidence="7">
    <location>
        <begin position="25"/>
        <end position="44"/>
    </location>
</feature>
<evidence type="ECO:0000256" key="2">
    <source>
        <dbReference type="ARBA" id="ARBA00022475"/>
    </source>
</evidence>
<keyword evidence="5 7" id="KW-0472">Membrane</keyword>
<dbReference type="RefSeq" id="WP_377367986.1">
    <property type="nucleotide sequence ID" value="NZ_JBHTMN010000013.1"/>
</dbReference>
<gene>
    <name evidence="9" type="ORF">ACFQ45_11960</name>
</gene>
<accession>A0ABW4B3E7</accession>
<evidence type="ECO:0000256" key="3">
    <source>
        <dbReference type="ARBA" id="ARBA00022692"/>
    </source>
</evidence>
<comment type="subcellular location">
    <subcellularLocation>
        <location evidence="1">Cell membrane</location>
        <topology evidence="1">Multi-pass membrane protein</topology>
    </subcellularLocation>
</comment>
<keyword evidence="6" id="KW-0175">Coiled coil</keyword>
<proteinExistence type="predicted"/>
<organism evidence="9 10">
    <name type="scientific">Rhodanobacter aciditrophus</name>
    <dbReference type="NCBI Taxonomy" id="1623218"/>
    <lineage>
        <taxon>Bacteria</taxon>
        <taxon>Pseudomonadati</taxon>
        <taxon>Pseudomonadota</taxon>
        <taxon>Gammaproteobacteria</taxon>
        <taxon>Lysobacterales</taxon>
        <taxon>Rhodanobacteraceae</taxon>
        <taxon>Rhodanobacter</taxon>
    </lineage>
</organism>
<comment type="caution">
    <text evidence="9">The sequence shown here is derived from an EMBL/GenBank/DDBJ whole genome shotgun (WGS) entry which is preliminary data.</text>
</comment>
<evidence type="ECO:0000256" key="6">
    <source>
        <dbReference type="SAM" id="Coils"/>
    </source>
</evidence>
<keyword evidence="10" id="KW-1185">Reference proteome</keyword>
<name>A0ABW4B3E7_9GAMM</name>
<sequence>MENVKPQDDEIDLFDLVESIWSGKWMVLLVTIISGLFGVMYVLFAPTQISGSLSIDKGRTEVFYQYIPINEQMKVNGASLVFTPDNVFDEFVTEFRDYEELIQTVIQHSAEYKAFKGTPEEQEELAIKLAKQFQIVAPADNEATWGIQFEWSDEHEARVILEEVLSQVLANVRASSFSQVERFAGAVDARIERQLENEKQKLASVENQIDLELERRLVYLREQAAIARELGYETSRLSHSNNASSNSGVEVSVQATETPLYLRGYAAIEKEIELLKARSSEDRYSQSDEYIKTKRRVFELQSDMTTEQIARALESVSTDDASQWVNYRLYLLDVASSKKALLVLIVSLVFGGMIGIFFVLIRAAYRNHQERKSC</sequence>
<dbReference type="Gene3D" id="3.30.1890.10">
    <property type="entry name" value="FepE-like"/>
    <property type="match status" value="1"/>
</dbReference>
<dbReference type="InterPro" id="IPR050445">
    <property type="entry name" value="Bact_polysacc_biosynth/exp"/>
</dbReference>
<reference evidence="10" key="1">
    <citation type="journal article" date="2019" name="Int. J. Syst. Evol. Microbiol.">
        <title>The Global Catalogue of Microorganisms (GCM) 10K type strain sequencing project: providing services to taxonomists for standard genome sequencing and annotation.</title>
        <authorList>
            <consortium name="The Broad Institute Genomics Platform"/>
            <consortium name="The Broad Institute Genome Sequencing Center for Infectious Disease"/>
            <person name="Wu L."/>
            <person name="Ma J."/>
        </authorList>
    </citation>
    <scope>NUCLEOTIDE SEQUENCE [LARGE SCALE GENOMIC DNA]</scope>
    <source>
        <strain evidence="10">JCM 30774</strain>
    </source>
</reference>
<evidence type="ECO:0000259" key="8">
    <source>
        <dbReference type="Pfam" id="PF02706"/>
    </source>
</evidence>
<dbReference type="SUPFAM" id="SSF160355">
    <property type="entry name" value="Bacterial polysaccharide co-polymerase-like"/>
    <property type="match status" value="1"/>
</dbReference>
<evidence type="ECO:0000256" key="1">
    <source>
        <dbReference type="ARBA" id="ARBA00004651"/>
    </source>
</evidence>
<evidence type="ECO:0000313" key="10">
    <source>
        <dbReference type="Proteomes" id="UP001597059"/>
    </source>
</evidence>
<evidence type="ECO:0000256" key="7">
    <source>
        <dbReference type="SAM" id="Phobius"/>
    </source>
</evidence>
<feature type="coiled-coil region" evidence="6">
    <location>
        <begin position="188"/>
        <end position="215"/>
    </location>
</feature>
<dbReference type="InterPro" id="IPR003856">
    <property type="entry name" value="LPS_length_determ_N"/>
</dbReference>
<dbReference type="PANTHER" id="PTHR32309">
    <property type="entry name" value="TYROSINE-PROTEIN KINASE"/>
    <property type="match status" value="1"/>
</dbReference>
<keyword evidence="3 7" id="KW-0812">Transmembrane</keyword>
<dbReference type="Pfam" id="PF02706">
    <property type="entry name" value="Wzz"/>
    <property type="match status" value="1"/>
</dbReference>
<keyword evidence="4 7" id="KW-1133">Transmembrane helix</keyword>
<protein>
    <submittedName>
        <fullName evidence="9">Wzz/FepE/Etk N-terminal domain-containing protein</fullName>
    </submittedName>
</protein>
<keyword evidence="2" id="KW-1003">Cell membrane</keyword>
<evidence type="ECO:0000256" key="5">
    <source>
        <dbReference type="ARBA" id="ARBA00023136"/>
    </source>
</evidence>
<dbReference type="PANTHER" id="PTHR32309:SF13">
    <property type="entry name" value="FERRIC ENTEROBACTIN TRANSPORT PROTEIN FEPE"/>
    <property type="match status" value="1"/>
</dbReference>
<dbReference type="EMBL" id="JBHTMN010000013">
    <property type="protein sequence ID" value="MFD1384088.1"/>
    <property type="molecule type" value="Genomic_DNA"/>
</dbReference>
<evidence type="ECO:0000313" key="9">
    <source>
        <dbReference type="EMBL" id="MFD1384088.1"/>
    </source>
</evidence>
<feature type="domain" description="Polysaccharide chain length determinant N-terminal" evidence="8">
    <location>
        <begin position="9"/>
        <end position="48"/>
    </location>
</feature>
<feature type="transmembrane region" description="Helical" evidence="7">
    <location>
        <begin position="340"/>
        <end position="365"/>
    </location>
</feature>